<dbReference type="Gene3D" id="3.40.50.300">
    <property type="entry name" value="P-loop containing nucleotide triphosphate hydrolases"/>
    <property type="match status" value="1"/>
</dbReference>
<dbReference type="OrthoDB" id="2881954at2759"/>
<dbReference type="InterPro" id="IPR010488">
    <property type="entry name" value="Zeta_toxin_domain"/>
</dbReference>
<keyword evidence="5" id="KW-1185">Reference proteome</keyword>
<evidence type="ECO:0000259" key="3">
    <source>
        <dbReference type="Pfam" id="PF06414"/>
    </source>
</evidence>
<dbReference type="InterPro" id="IPR027417">
    <property type="entry name" value="P-loop_NTPase"/>
</dbReference>
<sequence length="321" mass="35692">MPPPPDLSHYVLPDSESRRIFTREILPIDLPPALTPHPRRARPLAVLIVGQTGAGKTRTAPAVLTAMTRINPPAHFIADVYKARHPAYLTLLNSATPAHASPATSPDARKWLAMAAAEAIARKLDVLLESACRHPDDFRELARMFGEAGYRVEVVVMAVPEALSRLGILHRFHERLPEAGSGNLPVRLTPVKVHDDSYRGLMSVAEWIDDVDYVDRVLVVRRGNMVAFSDERAAGGRLQGKVAHTVKQERGRSLTVEERQFAMKDLETLMARDAKLAEEIRVLIDPLLKEDNQELPRLYPLQFPPSGTRDLMLTLGEIQTV</sequence>
<comment type="caution">
    <text evidence="4">The sequence shown here is derived from an EMBL/GenBank/DDBJ whole genome shotgun (WGS) entry which is preliminary data.</text>
</comment>
<accession>A0A1Q8RU76</accession>
<dbReference type="AlphaFoldDB" id="A0A1Q8RU76"/>
<name>A0A1Q8RU76_9PEZI</name>
<dbReference type="Proteomes" id="UP000186583">
    <property type="component" value="Unassembled WGS sequence"/>
</dbReference>
<feature type="domain" description="Zeta toxin" evidence="3">
    <location>
        <begin position="37"/>
        <end position="230"/>
    </location>
</feature>
<dbReference type="Pfam" id="PF06414">
    <property type="entry name" value="Zeta_toxin"/>
    <property type="match status" value="1"/>
</dbReference>
<evidence type="ECO:0000313" key="4">
    <source>
        <dbReference type="EMBL" id="OLN87929.1"/>
    </source>
</evidence>
<dbReference type="GO" id="GO:0016301">
    <property type="term" value="F:kinase activity"/>
    <property type="evidence" value="ECO:0007669"/>
    <property type="project" value="InterPro"/>
</dbReference>
<evidence type="ECO:0000313" key="5">
    <source>
        <dbReference type="Proteomes" id="UP000186583"/>
    </source>
</evidence>
<dbReference type="SUPFAM" id="SSF52540">
    <property type="entry name" value="P-loop containing nucleoside triphosphate hydrolases"/>
    <property type="match status" value="1"/>
</dbReference>
<dbReference type="EMBL" id="MPGH01000088">
    <property type="protein sequence ID" value="OLN87929.1"/>
    <property type="molecule type" value="Genomic_DNA"/>
</dbReference>
<protein>
    <submittedName>
        <fullName evidence="4">Toxin PezT</fullName>
    </submittedName>
</protein>
<keyword evidence="2" id="KW-0067">ATP-binding</keyword>
<keyword evidence="1" id="KW-0547">Nucleotide-binding</keyword>
<evidence type="ECO:0000256" key="1">
    <source>
        <dbReference type="ARBA" id="ARBA00022741"/>
    </source>
</evidence>
<evidence type="ECO:0000256" key="2">
    <source>
        <dbReference type="ARBA" id="ARBA00022840"/>
    </source>
</evidence>
<reference evidence="4 5" key="1">
    <citation type="submission" date="2016-11" db="EMBL/GenBank/DDBJ databases">
        <title>Draft Genome Assembly of Colletotrichum chlorophyti a pathogen of herbaceous plants.</title>
        <authorList>
            <person name="Gan P."/>
            <person name="Narusaka M."/>
            <person name="Tsushima A."/>
            <person name="Narusaka Y."/>
            <person name="Takano Y."/>
            <person name="Shirasu K."/>
        </authorList>
    </citation>
    <scope>NUCLEOTIDE SEQUENCE [LARGE SCALE GENOMIC DNA]</scope>
    <source>
        <strain evidence="4 5">NTL11</strain>
    </source>
</reference>
<proteinExistence type="predicted"/>
<gene>
    <name evidence="4" type="primary">Toxin PezT</name>
    <name evidence="4" type="ORF">CCHL11_00554</name>
</gene>
<organism evidence="4 5">
    <name type="scientific">Colletotrichum chlorophyti</name>
    <dbReference type="NCBI Taxonomy" id="708187"/>
    <lineage>
        <taxon>Eukaryota</taxon>
        <taxon>Fungi</taxon>
        <taxon>Dikarya</taxon>
        <taxon>Ascomycota</taxon>
        <taxon>Pezizomycotina</taxon>
        <taxon>Sordariomycetes</taxon>
        <taxon>Hypocreomycetidae</taxon>
        <taxon>Glomerellales</taxon>
        <taxon>Glomerellaceae</taxon>
        <taxon>Colletotrichum</taxon>
    </lineage>
</organism>
<dbReference type="GO" id="GO:0005524">
    <property type="term" value="F:ATP binding"/>
    <property type="evidence" value="ECO:0007669"/>
    <property type="project" value="UniProtKB-KW"/>
</dbReference>